<dbReference type="EMBL" id="JAKNHQ010000006">
    <property type="protein sequence ID" value="MCG4610463.1"/>
    <property type="molecule type" value="Genomic_DNA"/>
</dbReference>
<proteinExistence type="predicted"/>
<dbReference type="RefSeq" id="WP_237966636.1">
    <property type="nucleotide sequence ID" value="NZ_JAKNHQ010000006.1"/>
</dbReference>
<evidence type="ECO:0000313" key="2">
    <source>
        <dbReference type="Proteomes" id="UP001298681"/>
    </source>
</evidence>
<dbReference type="InterPro" id="IPR027268">
    <property type="entry name" value="Peptidase_M4/M1_CTD_sf"/>
</dbReference>
<comment type="caution">
    <text evidence="1">The sequence shown here is derived from an EMBL/GenBank/DDBJ whole genome shotgun (WGS) entry which is preliminary data.</text>
</comment>
<keyword evidence="2" id="KW-1185">Reference proteome</keyword>
<reference evidence="1 2" key="1">
    <citation type="submission" date="2022-01" db="EMBL/GenBank/DDBJ databases">
        <title>Collection of gut derived symbiotic bacterial strains cultured from healthy donors.</title>
        <authorList>
            <person name="Lin H."/>
            <person name="Kohout C."/>
            <person name="Waligurski E."/>
            <person name="Pamer E.G."/>
        </authorList>
    </citation>
    <scope>NUCLEOTIDE SEQUENCE [LARGE SCALE GENOMIC DNA]</scope>
    <source>
        <strain evidence="1 2">DFI.7.58</strain>
    </source>
</reference>
<dbReference type="Gene3D" id="1.10.390.10">
    <property type="entry name" value="Neutral Protease Domain 2"/>
    <property type="match status" value="1"/>
</dbReference>
<accession>A0ABS9MI28</accession>
<evidence type="ECO:0008006" key="3">
    <source>
        <dbReference type="Google" id="ProtNLM"/>
    </source>
</evidence>
<evidence type="ECO:0000313" key="1">
    <source>
        <dbReference type="EMBL" id="MCG4610463.1"/>
    </source>
</evidence>
<organism evidence="1 2">
    <name type="scientific">Anaeromassilibacillus senegalensis</name>
    <dbReference type="NCBI Taxonomy" id="1673717"/>
    <lineage>
        <taxon>Bacteria</taxon>
        <taxon>Bacillati</taxon>
        <taxon>Bacillota</taxon>
        <taxon>Clostridia</taxon>
        <taxon>Eubacteriales</taxon>
        <taxon>Acutalibacteraceae</taxon>
        <taxon>Anaeromassilibacillus</taxon>
    </lineage>
</organism>
<gene>
    <name evidence="1" type="ORF">L0P57_05895</name>
</gene>
<name>A0ABS9MI28_9FIRM</name>
<protein>
    <recommendedName>
        <fullName evidence="3">Peptidase M1 membrane alanine aminopeptidase domain-containing protein</fullName>
    </recommendedName>
</protein>
<dbReference type="Proteomes" id="UP001298681">
    <property type="component" value="Unassembled WGS sequence"/>
</dbReference>
<sequence length="579" mass="64265">MKHRGRWIALGGILAILAAAIVAVCVVDPKYDLHYTVSAPEVKANTLEVVLEVHNSPLSRGKTVSLYIGDKDVTVQSCTGADGVSLPAHQTEDFLTFELGRGADVSLVYQVPLGASGKHGQRGMVQEEYCVFDGGQALLLPMEFYQDGFPQDEAVVRSLRVALKAREGWTAILPFEELQDVTWADAYNLNNDAFAMGNFAQYFPAEQTGGAAVYGVAGEEGQFPQEVASGIAALRAYYAERFGTEEQPYQIILLPTEEGDVIGGAGVHSVCATFDAADRRDWELLSHRMFHAYFDHAVPTQTFHAAPNLWFYEGLATYYENASMGALPEAQREVLDIRPEWQFNSLFNRYLTIKIKDPALFSFAPMDEADLSESTGRTEFLHYIQAPLVVKLVEDRAEERSGGKDAVLRAVLEKGGEDFSPAALLAELLGEDGGEVYNRWFQSEELLPMWEDADPAYPEERALEDVADVEVMLASWMTSQLGQYPCDLPDWETACQLEDIPAFQEASFADAETERLVEEHCPVVWKLLKQYALRAQVCGVPFEEPMLRYQLLADEDNLQKWEDWLHAQGISAAVSDGGV</sequence>